<gene>
    <name evidence="1" type="ORF">METZ01_LOCUS242433</name>
</gene>
<feature type="non-terminal residue" evidence="1">
    <location>
        <position position="55"/>
    </location>
</feature>
<organism evidence="1">
    <name type="scientific">marine metagenome</name>
    <dbReference type="NCBI Taxonomy" id="408172"/>
    <lineage>
        <taxon>unclassified sequences</taxon>
        <taxon>metagenomes</taxon>
        <taxon>ecological metagenomes</taxon>
    </lineage>
</organism>
<protein>
    <submittedName>
        <fullName evidence="1">Uncharacterized protein</fullName>
    </submittedName>
</protein>
<dbReference type="AlphaFoldDB" id="A0A382HQT7"/>
<evidence type="ECO:0000313" key="1">
    <source>
        <dbReference type="EMBL" id="SVB89579.1"/>
    </source>
</evidence>
<name>A0A382HQT7_9ZZZZ</name>
<dbReference type="EMBL" id="UINC01062707">
    <property type="protein sequence ID" value="SVB89579.1"/>
    <property type="molecule type" value="Genomic_DNA"/>
</dbReference>
<sequence>MSGKTLGIRRLQSPMNSLYPLKYMLTDEVEILHHQGKFYIDNSGFFFTKSKTTTT</sequence>
<accession>A0A382HQT7</accession>
<reference evidence="1" key="1">
    <citation type="submission" date="2018-05" db="EMBL/GenBank/DDBJ databases">
        <authorList>
            <person name="Lanie J.A."/>
            <person name="Ng W.-L."/>
            <person name="Kazmierczak K.M."/>
            <person name="Andrzejewski T.M."/>
            <person name="Davidsen T.M."/>
            <person name="Wayne K.J."/>
            <person name="Tettelin H."/>
            <person name="Glass J.I."/>
            <person name="Rusch D."/>
            <person name="Podicherti R."/>
            <person name="Tsui H.-C.T."/>
            <person name="Winkler M.E."/>
        </authorList>
    </citation>
    <scope>NUCLEOTIDE SEQUENCE</scope>
</reference>
<proteinExistence type="predicted"/>